<evidence type="ECO:0000256" key="1">
    <source>
        <dbReference type="ARBA" id="ARBA00004401"/>
    </source>
</evidence>
<evidence type="ECO:0000256" key="7">
    <source>
        <dbReference type="ARBA" id="ARBA00023306"/>
    </source>
</evidence>
<keyword evidence="6 8" id="KW-0472">Membrane</keyword>
<gene>
    <name evidence="8" type="primary">ftsL</name>
    <name evidence="10" type="ORF">G114_05725</name>
</gene>
<evidence type="ECO:0000256" key="8">
    <source>
        <dbReference type="HAMAP-Rule" id="MF_00910"/>
    </source>
</evidence>
<dbReference type="AlphaFoldDB" id="N9VNF1"/>
<keyword evidence="3 8" id="KW-0132">Cell division</keyword>
<comment type="caution">
    <text evidence="10">The sequence shown here is derived from an EMBL/GenBank/DDBJ whole genome shotgun (WGS) entry which is preliminary data.</text>
</comment>
<dbReference type="PANTHER" id="PTHR37479">
    <property type="entry name" value="CELL DIVISION PROTEIN FTSL"/>
    <property type="match status" value="1"/>
</dbReference>
<dbReference type="HAMAP" id="MF_00910">
    <property type="entry name" value="FtsL"/>
    <property type="match status" value="1"/>
</dbReference>
<name>N9VNF1_9GAMM</name>
<keyword evidence="11" id="KW-1185">Reference proteome</keyword>
<proteinExistence type="inferred from homology"/>
<dbReference type="GO" id="GO:0043093">
    <property type="term" value="P:FtsZ-dependent cytokinesis"/>
    <property type="evidence" value="ECO:0007669"/>
    <property type="project" value="UniProtKB-UniRule"/>
</dbReference>
<organism evidence="10 11">
    <name type="scientific">Aeromonas diversa CDC 2478-85</name>
    <dbReference type="NCBI Taxonomy" id="1268237"/>
    <lineage>
        <taxon>Bacteria</taxon>
        <taxon>Pseudomonadati</taxon>
        <taxon>Pseudomonadota</taxon>
        <taxon>Gammaproteobacteria</taxon>
        <taxon>Aeromonadales</taxon>
        <taxon>Aeromonadaceae</taxon>
        <taxon>Aeromonas</taxon>
    </lineage>
</organism>
<comment type="subunit">
    <text evidence="8">Part of a complex composed of FtsB, FtsL and FtsQ.</text>
</comment>
<evidence type="ECO:0000313" key="11">
    <source>
        <dbReference type="Proteomes" id="UP000023775"/>
    </source>
</evidence>
<dbReference type="OrthoDB" id="6196803at2"/>
<dbReference type="RefSeq" id="WP_005349693.1">
    <property type="nucleotide sequence ID" value="NZ_APVG01000010.1"/>
</dbReference>
<keyword evidence="7 8" id="KW-0131">Cell cycle</keyword>
<dbReference type="PANTHER" id="PTHR37479:SF1">
    <property type="entry name" value="CELL DIVISION PROTEIN FTSL"/>
    <property type="match status" value="1"/>
</dbReference>
<evidence type="ECO:0000313" key="10">
    <source>
        <dbReference type="EMBL" id="ENY72901.1"/>
    </source>
</evidence>
<keyword evidence="8" id="KW-0997">Cell inner membrane</keyword>
<dbReference type="GO" id="GO:0005886">
    <property type="term" value="C:plasma membrane"/>
    <property type="evidence" value="ECO:0007669"/>
    <property type="project" value="UniProtKB-SubCell"/>
</dbReference>
<evidence type="ECO:0000256" key="5">
    <source>
        <dbReference type="ARBA" id="ARBA00022989"/>
    </source>
</evidence>
<keyword evidence="5 8" id="KW-1133">Transmembrane helix</keyword>
<dbReference type="eggNOG" id="COG3116">
    <property type="taxonomic scope" value="Bacteria"/>
</dbReference>
<comment type="function">
    <text evidence="8">Essential cell division protein. May link together the upstream cell division proteins, which are predominantly cytoplasmic, with the downstream cell division proteins, which are predominantly periplasmic.</text>
</comment>
<dbReference type="Pfam" id="PF04999">
    <property type="entry name" value="FtsL"/>
    <property type="match status" value="1"/>
</dbReference>
<evidence type="ECO:0000256" key="9">
    <source>
        <dbReference type="NCBIfam" id="TIGR02209"/>
    </source>
</evidence>
<evidence type="ECO:0000256" key="3">
    <source>
        <dbReference type="ARBA" id="ARBA00022618"/>
    </source>
</evidence>
<comment type="similarity">
    <text evidence="8">Belongs to the FtsL family.</text>
</comment>
<feature type="transmembrane region" description="Helical" evidence="8">
    <location>
        <begin position="21"/>
        <end position="39"/>
    </location>
</feature>
<evidence type="ECO:0000256" key="4">
    <source>
        <dbReference type="ARBA" id="ARBA00022692"/>
    </source>
</evidence>
<accession>N9VNF1</accession>
<evidence type="ECO:0000256" key="2">
    <source>
        <dbReference type="ARBA" id="ARBA00022475"/>
    </source>
</evidence>
<dbReference type="NCBIfam" id="TIGR02209">
    <property type="entry name" value="ftsL_broad"/>
    <property type="match status" value="1"/>
</dbReference>
<evidence type="ECO:0000256" key="6">
    <source>
        <dbReference type="ARBA" id="ARBA00023136"/>
    </source>
</evidence>
<dbReference type="EMBL" id="APVG01000010">
    <property type="protein sequence ID" value="ENY72901.1"/>
    <property type="molecule type" value="Genomic_DNA"/>
</dbReference>
<dbReference type="Proteomes" id="UP000023775">
    <property type="component" value="Unassembled WGS sequence"/>
</dbReference>
<dbReference type="GO" id="GO:0032153">
    <property type="term" value="C:cell division site"/>
    <property type="evidence" value="ECO:0007669"/>
    <property type="project" value="UniProtKB-UniRule"/>
</dbReference>
<sequence>MAEERINLSREILSDLGRHKIQLFLILAVLVTAFASILVTNMTRTTTSRYNELMAERDSLEIEWRHLLLEQSTLAEHSRVAALAMEKLQMARPIVTTEKVIIEP</sequence>
<reference evidence="10 11" key="1">
    <citation type="journal article" date="2013" name="Genome Announc.">
        <title>Draft Genome Sequence of the Aeromonas diversa Type Strain.</title>
        <authorList>
            <person name="Farfan M."/>
            <person name="Spataro N."/>
            <person name="Sanglas A."/>
            <person name="Albarral V."/>
            <person name="Loren J.G."/>
            <person name="Bosch E."/>
            <person name="Fuste M.C."/>
        </authorList>
    </citation>
    <scope>NUCLEOTIDE SEQUENCE [LARGE SCALE GENOMIC DNA]</scope>
    <source>
        <strain evidence="10 11">2478-85</strain>
    </source>
</reference>
<comment type="subcellular location">
    <subcellularLocation>
        <location evidence="8">Cell inner membrane</location>
        <topology evidence="8">Single-pass type II membrane protein</topology>
    </subcellularLocation>
    <subcellularLocation>
        <location evidence="1">Cell membrane</location>
        <topology evidence="1">Single-pass type II membrane protein</topology>
    </subcellularLocation>
    <text evidence="8">Localizes to the division septum where it forms a ring structure.</text>
</comment>
<keyword evidence="2 8" id="KW-1003">Cell membrane</keyword>
<protein>
    <recommendedName>
        <fullName evidence="8 9">Cell division protein FtsL</fullName>
    </recommendedName>
</protein>
<keyword evidence="4 8" id="KW-0812">Transmembrane</keyword>
<dbReference type="InterPro" id="IPR011922">
    <property type="entry name" value="Cell_div_FtsL"/>
</dbReference>
<dbReference type="PATRIC" id="fig|1268237.3.peg.1127"/>